<dbReference type="InterPro" id="IPR003343">
    <property type="entry name" value="Big_2"/>
</dbReference>
<evidence type="ECO:0000256" key="1">
    <source>
        <dbReference type="SAM" id="Phobius"/>
    </source>
</evidence>
<dbReference type="EMBL" id="JANSUY010000003">
    <property type="protein sequence ID" value="MCR9014634.1"/>
    <property type="molecule type" value="Genomic_DNA"/>
</dbReference>
<dbReference type="AlphaFoldDB" id="A0A9X2P2D9"/>
<reference evidence="3" key="1">
    <citation type="submission" date="2022-08" db="EMBL/GenBank/DDBJ databases">
        <authorList>
            <person name="Zhang D."/>
        </authorList>
    </citation>
    <scope>NUCLEOTIDE SEQUENCE</scope>
    <source>
        <strain evidence="3">XJ19-11</strain>
    </source>
</reference>
<name>A0A9X2P2D9_9BACT</name>
<proteinExistence type="predicted"/>
<keyword evidence="4" id="KW-1185">Reference proteome</keyword>
<comment type="caution">
    <text evidence="3">The sequence shown here is derived from an EMBL/GenBank/DDBJ whole genome shotgun (WGS) entry which is preliminary data.</text>
</comment>
<evidence type="ECO:0000313" key="3">
    <source>
        <dbReference type="EMBL" id="MCR9014634.1"/>
    </source>
</evidence>
<dbReference type="Proteomes" id="UP001142175">
    <property type="component" value="Unassembled WGS sequence"/>
</dbReference>
<dbReference type="RefSeq" id="WP_258422516.1">
    <property type="nucleotide sequence ID" value="NZ_JANSUY010000003.1"/>
</dbReference>
<dbReference type="PROSITE" id="PS51257">
    <property type="entry name" value="PROKAR_LIPOPROTEIN"/>
    <property type="match status" value="1"/>
</dbReference>
<gene>
    <name evidence="3" type="ORF">NU887_06265</name>
</gene>
<dbReference type="Pfam" id="PF02368">
    <property type="entry name" value="Big_2"/>
    <property type="match status" value="1"/>
</dbReference>
<accession>A0A9X2P2D9</accession>
<evidence type="ECO:0000259" key="2">
    <source>
        <dbReference type="SMART" id="SM00635"/>
    </source>
</evidence>
<feature type="domain" description="BIG2" evidence="2">
    <location>
        <begin position="200"/>
        <end position="280"/>
    </location>
</feature>
<dbReference type="InterPro" id="IPR008964">
    <property type="entry name" value="Invasin/intimin_cell_adhesion"/>
</dbReference>
<dbReference type="Gene3D" id="2.60.40.1080">
    <property type="match status" value="1"/>
</dbReference>
<sequence>MGKVTFKIEFLNYLGYTQKICILFVFFIGLSSCAGNLFEDEDFIDDISIQYQSLSSKYGKIGISDAANDGIEEFYFLAQTVEKQPKFNGKFNPDLSPIVEISDDFDFKVIHQRFTLNENGESKVKIDRQGEFYFVNWNTLQSKPTKGKIYRIRVRVNDNILGFADFAIISNNAREPNSNIQTLRLNENLKLAFRIEQKICPAKIELSPNEATVMVSGKQQYVARVYNYYGEVLENQKINWSVSDEEIASTDQNGLVVGKKFGFSAVKATANDVSATAFIFVQENDDSPRPGKDVVVFNDVNPFFDEGIENPNNQLMVKNLVNFSTPGIRNLGTKIWFDCGRSSAHLKENPIPCGSSSRYDPLRNLIRNEGFVLEDISSSAGTLIDIPIDVKVIFLWLPTVHFQIEEINTLKKFAEEGGRIIFIGEWDAFYGNQGLDVENKFLINMGAFMRNIGKAVDCGYNTLPSASLRAHPITRGIENLTIACASAIELGPNDFALFYDKSNRSVLAGVAQIETQPISELVSMGNLEGLNLKIKSNSKNTAGY</sequence>
<keyword evidence="1" id="KW-1133">Transmembrane helix</keyword>
<organism evidence="3 4">
    <name type="scientific">Aquiflexum gelatinilyticum</name>
    <dbReference type="NCBI Taxonomy" id="2961943"/>
    <lineage>
        <taxon>Bacteria</taxon>
        <taxon>Pseudomonadati</taxon>
        <taxon>Bacteroidota</taxon>
        <taxon>Cytophagia</taxon>
        <taxon>Cytophagales</taxon>
        <taxon>Cyclobacteriaceae</taxon>
        <taxon>Aquiflexum</taxon>
    </lineage>
</organism>
<dbReference type="SUPFAM" id="SSF49373">
    <property type="entry name" value="Invasin/intimin cell-adhesion fragments"/>
    <property type="match status" value="1"/>
</dbReference>
<keyword evidence="1" id="KW-0472">Membrane</keyword>
<protein>
    <submittedName>
        <fullName evidence="3">Ig-like domain-containing protein</fullName>
    </submittedName>
</protein>
<evidence type="ECO:0000313" key="4">
    <source>
        <dbReference type="Proteomes" id="UP001142175"/>
    </source>
</evidence>
<feature type="transmembrane region" description="Helical" evidence="1">
    <location>
        <begin position="20"/>
        <end position="38"/>
    </location>
</feature>
<keyword evidence="1" id="KW-0812">Transmembrane</keyword>
<dbReference type="SMART" id="SM00635">
    <property type="entry name" value="BID_2"/>
    <property type="match status" value="1"/>
</dbReference>